<dbReference type="InterPro" id="IPR002347">
    <property type="entry name" value="SDR_fam"/>
</dbReference>
<dbReference type="KEGG" id="ebla:JGUZn3_17440"/>
<name>A0A7H1NT51_9PROT</name>
<protein>
    <submittedName>
        <fullName evidence="3">Short chain dehydrogenase</fullName>
    </submittedName>
</protein>
<dbReference type="EMBL" id="CP060244">
    <property type="protein sequence ID" value="QNT78961.1"/>
    <property type="molecule type" value="Genomic_DNA"/>
</dbReference>
<organism evidence="3 4">
    <name type="scientific">Entomobacter blattae</name>
    <dbReference type="NCBI Taxonomy" id="2762277"/>
    <lineage>
        <taxon>Bacteria</taxon>
        <taxon>Pseudomonadati</taxon>
        <taxon>Pseudomonadota</taxon>
        <taxon>Alphaproteobacteria</taxon>
        <taxon>Acetobacterales</taxon>
        <taxon>Acetobacteraceae</taxon>
        <taxon>Entomobacter</taxon>
    </lineage>
</organism>
<dbReference type="PRINTS" id="PR00081">
    <property type="entry name" value="GDHRDH"/>
</dbReference>
<dbReference type="GO" id="GO:0016491">
    <property type="term" value="F:oxidoreductase activity"/>
    <property type="evidence" value="ECO:0007669"/>
    <property type="project" value="UniProtKB-KW"/>
</dbReference>
<dbReference type="PANTHER" id="PTHR44196">
    <property type="entry name" value="DEHYDROGENASE/REDUCTASE SDR FAMILY MEMBER 7B"/>
    <property type="match status" value="1"/>
</dbReference>
<dbReference type="Proteomes" id="UP000516349">
    <property type="component" value="Chromosome"/>
</dbReference>
<reference evidence="3 4" key="1">
    <citation type="submission" date="2020-08" db="EMBL/GenBank/DDBJ databases">
        <title>Complete genome sequence of Entomobacter blattae G55GP.</title>
        <authorList>
            <person name="Poehlein A."/>
            <person name="Guzman J."/>
            <person name="Daniel R."/>
            <person name="Vilcinskas A."/>
        </authorList>
    </citation>
    <scope>NUCLEOTIDE SEQUENCE [LARGE SCALE GENOMIC DNA]</scope>
    <source>
        <strain evidence="3 4">G55GP</strain>
    </source>
</reference>
<comment type="similarity">
    <text evidence="1">Belongs to the short-chain dehydrogenases/reductases (SDR) family.</text>
</comment>
<keyword evidence="4" id="KW-1185">Reference proteome</keyword>
<sequence length="255" mass="27892">MKIVHKSLFITGASSGIGRALALFYAKEGVRLVLWGRHAERLEKTAELCRKKGAIVYTRSQDIAHIQEAIDSYRQDDSRYNIHLAILSAGVSDIKGDSQAVEDPLAVFHIGLVNYAATSALATVIGECMVRHKGGKIVLVSSVAAFHAIPFAAAYSGSKAGLNKFATALRILLRKHGVSVCLVCPGFVDTPMSRRVKSFKPGLMEVDQAASLIADAIKMGKKEFIFPRFFVFLKYVEYFMPAKLRDFILGKIPSG</sequence>
<dbReference type="RefSeq" id="WP_238996793.1">
    <property type="nucleotide sequence ID" value="NZ_CP060244.1"/>
</dbReference>
<evidence type="ECO:0000313" key="3">
    <source>
        <dbReference type="EMBL" id="QNT78961.1"/>
    </source>
</evidence>
<evidence type="ECO:0000256" key="2">
    <source>
        <dbReference type="ARBA" id="ARBA00023002"/>
    </source>
</evidence>
<proteinExistence type="inferred from homology"/>
<dbReference type="GO" id="GO:0016020">
    <property type="term" value="C:membrane"/>
    <property type="evidence" value="ECO:0007669"/>
    <property type="project" value="TreeGrafter"/>
</dbReference>
<keyword evidence="2" id="KW-0560">Oxidoreductase</keyword>
<dbReference type="PANTHER" id="PTHR44196:SF1">
    <property type="entry name" value="DEHYDROGENASE_REDUCTASE SDR FAMILY MEMBER 7B"/>
    <property type="match status" value="1"/>
</dbReference>
<dbReference type="Pfam" id="PF00106">
    <property type="entry name" value="adh_short"/>
    <property type="match status" value="1"/>
</dbReference>
<accession>A0A7H1NT51</accession>
<gene>
    <name evidence="3" type="ORF">JGUZn3_17440</name>
</gene>
<dbReference type="InterPro" id="IPR036291">
    <property type="entry name" value="NAD(P)-bd_dom_sf"/>
</dbReference>
<evidence type="ECO:0000313" key="4">
    <source>
        <dbReference type="Proteomes" id="UP000516349"/>
    </source>
</evidence>
<dbReference type="Gene3D" id="3.40.50.720">
    <property type="entry name" value="NAD(P)-binding Rossmann-like Domain"/>
    <property type="match status" value="1"/>
</dbReference>
<dbReference type="AlphaFoldDB" id="A0A7H1NT51"/>
<evidence type="ECO:0000256" key="1">
    <source>
        <dbReference type="ARBA" id="ARBA00006484"/>
    </source>
</evidence>
<dbReference type="SUPFAM" id="SSF51735">
    <property type="entry name" value="NAD(P)-binding Rossmann-fold domains"/>
    <property type="match status" value="1"/>
</dbReference>